<dbReference type="AlphaFoldDB" id="A0A3D9FT97"/>
<comment type="caution">
    <text evidence="2">The sequence shown here is derived from an EMBL/GenBank/DDBJ whole genome shotgun (WGS) entry which is preliminary data.</text>
</comment>
<feature type="transmembrane region" description="Helical" evidence="1">
    <location>
        <begin position="117"/>
        <end position="137"/>
    </location>
</feature>
<feature type="transmembrane region" description="Helical" evidence="1">
    <location>
        <begin position="24"/>
        <end position="43"/>
    </location>
</feature>
<evidence type="ECO:0000313" key="3">
    <source>
        <dbReference type="Proteomes" id="UP000257004"/>
    </source>
</evidence>
<reference evidence="2 3" key="1">
    <citation type="submission" date="2018-07" db="EMBL/GenBank/DDBJ databases">
        <title>Genomic Encyclopedia of Archaeal and Bacterial Type Strains, Phase II (KMG-II): from individual species to whole genera.</title>
        <authorList>
            <person name="Goeker M."/>
        </authorList>
    </citation>
    <scope>NUCLEOTIDE SEQUENCE [LARGE SCALE GENOMIC DNA]</scope>
    <source>
        <strain evidence="2 3">DSM 25795</strain>
    </source>
</reference>
<keyword evidence="1" id="KW-0472">Membrane</keyword>
<dbReference type="RefSeq" id="WP_115888922.1">
    <property type="nucleotide sequence ID" value="NZ_QRDQ01000009.1"/>
</dbReference>
<name>A0A3D9FT97_9FLAO</name>
<keyword evidence="3" id="KW-1185">Reference proteome</keyword>
<keyword evidence="1" id="KW-1133">Transmembrane helix</keyword>
<proteinExistence type="predicted"/>
<evidence type="ECO:0000313" key="2">
    <source>
        <dbReference type="EMBL" id="RED23853.1"/>
    </source>
</evidence>
<evidence type="ECO:0008006" key="4">
    <source>
        <dbReference type="Google" id="ProtNLM"/>
    </source>
</evidence>
<dbReference type="OrthoDB" id="1551186at2"/>
<gene>
    <name evidence="2" type="ORF">BD847_2927</name>
</gene>
<evidence type="ECO:0000256" key="1">
    <source>
        <dbReference type="SAM" id="Phobius"/>
    </source>
</evidence>
<accession>A0A3D9FT97</accession>
<dbReference type="InterPro" id="IPR046289">
    <property type="entry name" value="DUF6326"/>
</dbReference>
<dbReference type="Proteomes" id="UP000257004">
    <property type="component" value="Unassembled WGS sequence"/>
</dbReference>
<feature type="transmembrane region" description="Helical" evidence="1">
    <location>
        <begin position="63"/>
        <end position="83"/>
    </location>
</feature>
<organism evidence="2 3">
    <name type="scientific">Flavobacterium cutihirudinis</name>
    <dbReference type="NCBI Taxonomy" id="1265740"/>
    <lineage>
        <taxon>Bacteria</taxon>
        <taxon>Pseudomonadati</taxon>
        <taxon>Bacteroidota</taxon>
        <taxon>Flavobacteriia</taxon>
        <taxon>Flavobacteriales</taxon>
        <taxon>Flavobacteriaceae</taxon>
        <taxon>Flavobacterium</taxon>
    </lineage>
</organism>
<protein>
    <recommendedName>
        <fullName evidence="4">MFS transporter</fullName>
    </recommendedName>
</protein>
<dbReference type="EMBL" id="QRDQ01000009">
    <property type="protein sequence ID" value="RED23853.1"/>
    <property type="molecule type" value="Genomic_DNA"/>
</dbReference>
<sequence>MSVQNVKPASLEDFKINTKIKLSALWTSVMFCYIYGDYFSLYVPNKVADFISGQTLLDSPIKLFSASVLMVIPSLMIFISVAAKPKVSRLLNILFGIIYTAIMLLIAFTSIAPWWSFYVFLAIVESILTAVIVWIAVKWPKVV</sequence>
<keyword evidence="1" id="KW-0812">Transmembrane</keyword>
<dbReference type="Pfam" id="PF19851">
    <property type="entry name" value="DUF6326"/>
    <property type="match status" value="1"/>
</dbReference>
<feature type="transmembrane region" description="Helical" evidence="1">
    <location>
        <begin position="90"/>
        <end position="111"/>
    </location>
</feature>